<reference evidence="2" key="1">
    <citation type="journal article" date="2023" name="G3 (Bethesda)">
        <title>A reference genome for the long-term kleptoplast-retaining sea slug Elysia crispata morphotype clarki.</title>
        <authorList>
            <person name="Eastman K.E."/>
            <person name="Pendleton A.L."/>
            <person name="Shaikh M.A."/>
            <person name="Suttiyut T."/>
            <person name="Ogas R."/>
            <person name="Tomko P."/>
            <person name="Gavelis G."/>
            <person name="Widhalm J.R."/>
            <person name="Wisecaver J.H."/>
        </authorList>
    </citation>
    <scope>NUCLEOTIDE SEQUENCE</scope>
    <source>
        <strain evidence="2">ECLA1</strain>
    </source>
</reference>
<evidence type="ECO:0000313" key="2">
    <source>
        <dbReference type="EMBL" id="KAK3773356.1"/>
    </source>
</evidence>
<dbReference type="PANTHER" id="PTHR42814">
    <property type="entry name" value="AMP-BINDING DOMAIN-CONTAINING PROTEIN"/>
    <property type="match status" value="1"/>
</dbReference>
<evidence type="ECO:0000313" key="3">
    <source>
        <dbReference type="Proteomes" id="UP001283361"/>
    </source>
</evidence>
<feature type="domain" description="AMP-dependent synthetase/ligase" evidence="1">
    <location>
        <begin position="20"/>
        <end position="403"/>
    </location>
</feature>
<dbReference type="SUPFAM" id="SSF56801">
    <property type="entry name" value="Acetyl-CoA synthetase-like"/>
    <property type="match status" value="1"/>
</dbReference>
<dbReference type="CDD" id="cd04433">
    <property type="entry name" value="AFD_class_I"/>
    <property type="match status" value="1"/>
</dbReference>
<dbReference type="PANTHER" id="PTHR42814:SF3">
    <property type="entry name" value="BETA-N-ACETYLHEXOSAMINIDASE"/>
    <property type="match status" value="1"/>
</dbReference>
<name>A0AAE1DJW6_9GAST</name>
<dbReference type="InterPro" id="IPR042099">
    <property type="entry name" value="ANL_N_sf"/>
</dbReference>
<dbReference type="AlphaFoldDB" id="A0AAE1DJW6"/>
<dbReference type="EMBL" id="JAWDGP010003545">
    <property type="protein sequence ID" value="KAK3773356.1"/>
    <property type="molecule type" value="Genomic_DNA"/>
</dbReference>
<comment type="caution">
    <text evidence="2">The sequence shown here is derived from an EMBL/GenBank/DDBJ whole genome shotgun (WGS) entry which is preliminary data.</text>
</comment>
<keyword evidence="3" id="KW-1185">Reference proteome</keyword>
<dbReference type="InterPro" id="IPR000873">
    <property type="entry name" value="AMP-dep_synth/lig_dom"/>
</dbReference>
<proteinExistence type="predicted"/>
<dbReference type="Pfam" id="PF00501">
    <property type="entry name" value="AMP-binding"/>
    <property type="match status" value="1"/>
</dbReference>
<organism evidence="2 3">
    <name type="scientific">Elysia crispata</name>
    <name type="common">lettuce slug</name>
    <dbReference type="NCBI Taxonomy" id="231223"/>
    <lineage>
        <taxon>Eukaryota</taxon>
        <taxon>Metazoa</taxon>
        <taxon>Spiralia</taxon>
        <taxon>Lophotrochozoa</taxon>
        <taxon>Mollusca</taxon>
        <taxon>Gastropoda</taxon>
        <taxon>Heterobranchia</taxon>
        <taxon>Euthyneura</taxon>
        <taxon>Panpulmonata</taxon>
        <taxon>Sacoglossa</taxon>
        <taxon>Placobranchoidea</taxon>
        <taxon>Plakobranchidae</taxon>
        <taxon>Elysia</taxon>
    </lineage>
</organism>
<dbReference type="Gene3D" id="3.30.300.30">
    <property type="match status" value="1"/>
</dbReference>
<protein>
    <recommendedName>
        <fullName evidence="1">AMP-dependent synthetase/ligase domain-containing protein</fullName>
    </recommendedName>
</protein>
<gene>
    <name evidence="2" type="ORF">RRG08_023236</name>
</gene>
<dbReference type="InterPro" id="IPR045851">
    <property type="entry name" value="AMP-bd_C_sf"/>
</dbReference>
<dbReference type="Proteomes" id="UP001283361">
    <property type="component" value="Unassembled WGS sequence"/>
</dbReference>
<accession>A0AAE1DJW6</accession>
<dbReference type="Gene3D" id="3.40.50.12780">
    <property type="entry name" value="N-terminal domain of ligase-like"/>
    <property type="match status" value="1"/>
</dbReference>
<sequence>MGESNSDNFATIPRKVKYIADKYPQREIFICVSKDSRYAFTAGSLLRLAGKFATRLLNNGFKCGDVIANTLPNSPERIITDFGVILAGCVGLNGQILLADGSDFLTSAWKARCNGIILCPENWSAAWTLLKPNIADHRSRMFSLVSHQQVPDLTRAVLVRPRHSAIDQPSFMDDLEMCREAAPSIDLCQPDDVMYVLSSSGSSGYSKLIPHSHREAVAIGSLGFGQGTSDQDTAKEFSVRPLGWVGGYPFKNYVMGKARVLVDALASGDGCGPAEIVAAVTKESCSTGFIMPLEVEALLDQLTSEEIKSFHLKAIITGGQPIKRLQVARALLLAETVLVGYASSESGLIATYACQDANDFEDFCAGKPVKQMSVKVVDDEDNECQSGVVGKILIKGPSVFTGFFNRQQTPDSATPLAFTPDSWYRTEDFGWFNESGTLYVLGRAKDVISRDGIHLYPGWLEAKIIQHKDISEAVILPVSDKVRYHKICAIVKSHTGSSLNEMELEDFCRGIFLADTRDNYVPMPDFFKVLKGKDFPETATGKPDLHKLRKIAEDNFGVNE</sequence>
<evidence type="ECO:0000259" key="1">
    <source>
        <dbReference type="Pfam" id="PF00501"/>
    </source>
</evidence>